<feature type="domain" description="Major facilitator superfamily (MFS) profile" evidence="9">
    <location>
        <begin position="1"/>
        <end position="419"/>
    </location>
</feature>
<feature type="transmembrane region" description="Helical" evidence="8">
    <location>
        <begin position="334"/>
        <end position="353"/>
    </location>
</feature>
<comment type="similarity">
    <text evidence="2">Belongs to the major facilitator superfamily.</text>
</comment>
<dbReference type="GO" id="GO:0022857">
    <property type="term" value="F:transmembrane transporter activity"/>
    <property type="evidence" value="ECO:0007669"/>
    <property type="project" value="InterPro"/>
</dbReference>
<feature type="transmembrane region" description="Helical" evidence="8">
    <location>
        <begin position="92"/>
        <end position="112"/>
    </location>
</feature>
<reference evidence="10 11" key="1">
    <citation type="submission" date="2018-02" db="EMBL/GenBank/DDBJ databases">
        <title>The genomes of Aspergillus section Nigri reveals drivers in fungal speciation.</title>
        <authorList>
            <consortium name="DOE Joint Genome Institute"/>
            <person name="Vesth T.C."/>
            <person name="Nybo J."/>
            <person name="Theobald S."/>
            <person name="Brandl J."/>
            <person name="Frisvad J.C."/>
            <person name="Nielsen K.F."/>
            <person name="Lyhne E.K."/>
            <person name="Kogle M.E."/>
            <person name="Kuo A."/>
            <person name="Riley R."/>
            <person name="Clum A."/>
            <person name="Nolan M."/>
            <person name="Lipzen A."/>
            <person name="Salamov A."/>
            <person name="Henrissat B."/>
            <person name="Wiebenga A."/>
            <person name="De vries R.P."/>
            <person name="Grigoriev I.V."/>
            <person name="Mortensen U.H."/>
            <person name="Andersen M.R."/>
            <person name="Baker S.E."/>
        </authorList>
    </citation>
    <scope>NUCLEOTIDE SEQUENCE [LARGE SCALE GENOMIC DNA]</scope>
    <source>
        <strain evidence="10 11">CBS 121593</strain>
    </source>
</reference>
<dbReference type="PANTHER" id="PTHR23501:SF187">
    <property type="entry name" value="MAJOR FACILITATOR SUPERFAMILY (MFS) PROFILE DOMAIN-CONTAINING PROTEIN"/>
    <property type="match status" value="1"/>
</dbReference>
<dbReference type="Gene3D" id="1.20.1720.10">
    <property type="entry name" value="Multidrug resistance protein D"/>
    <property type="match status" value="1"/>
</dbReference>
<feature type="transmembrane region" description="Helical" evidence="8">
    <location>
        <begin position="203"/>
        <end position="227"/>
    </location>
</feature>
<dbReference type="OrthoDB" id="10021397at2759"/>
<dbReference type="InterPro" id="IPR036259">
    <property type="entry name" value="MFS_trans_sf"/>
</dbReference>
<feature type="transmembrane region" description="Helical" evidence="8">
    <location>
        <begin position="133"/>
        <end position="157"/>
    </location>
</feature>
<keyword evidence="3" id="KW-0813">Transport</keyword>
<evidence type="ECO:0000256" key="7">
    <source>
        <dbReference type="ARBA" id="ARBA00023180"/>
    </source>
</evidence>
<dbReference type="InterPro" id="IPR020846">
    <property type="entry name" value="MFS_dom"/>
</dbReference>
<comment type="subcellular location">
    <subcellularLocation>
        <location evidence="1">Membrane</location>
        <topology evidence="1">Multi-pass membrane protein</topology>
    </subcellularLocation>
</comment>
<dbReference type="RefSeq" id="XP_025580159.1">
    <property type="nucleotide sequence ID" value="XM_025718508.1"/>
</dbReference>
<evidence type="ECO:0000313" key="10">
    <source>
        <dbReference type="EMBL" id="RAL05832.1"/>
    </source>
</evidence>
<evidence type="ECO:0000256" key="3">
    <source>
        <dbReference type="ARBA" id="ARBA00022448"/>
    </source>
</evidence>
<keyword evidence="7" id="KW-0325">Glycoprotein</keyword>
<protein>
    <submittedName>
        <fullName evidence="10">MFS general substrate transporter</fullName>
    </submittedName>
</protein>
<dbReference type="AlphaFoldDB" id="A0A395HDB8"/>
<feature type="transmembrane region" description="Helical" evidence="8">
    <location>
        <begin position="410"/>
        <end position="429"/>
    </location>
</feature>
<dbReference type="GeneID" id="37223373"/>
<keyword evidence="5 8" id="KW-1133">Transmembrane helix</keyword>
<dbReference type="Proteomes" id="UP000249402">
    <property type="component" value="Unassembled WGS sequence"/>
</dbReference>
<keyword evidence="11" id="KW-1185">Reference proteome</keyword>
<evidence type="ECO:0000256" key="5">
    <source>
        <dbReference type="ARBA" id="ARBA00022989"/>
    </source>
</evidence>
<dbReference type="SUPFAM" id="SSF103473">
    <property type="entry name" value="MFS general substrate transporter"/>
    <property type="match status" value="1"/>
</dbReference>
<gene>
    <name evidence="10" type="ORF">BO80DRAFT_421037</name>
</gene>
<organism evidence="10 11">
    <name type="scientific">Aspergillus ibericus CBS 121593</name>
    <dbReference type="NCBI Taxonomy" id="1448316"/>
    <lineage>
        <taxon>Eukaryota</taxon>
        <taxon>Fungi</taxon>
        <taxon>Dikarya</taxon>
        <taxon>Ascomycota</taxon>
        <taxon>Pezizomycotina</taxon>
        <taxon>Eurotiomycetes</taxon>
        <taxon>Eurotiomycetidae</taxon>
        <taxon>Eurotiales</taxon>
        <taxon>Aspergillaceae</taxon>
        <taxon>Aspergillus</taxon>
        <taxon>Aspergillus subgen. Circumdati</taxon>
    </lineage>
</organism>
<evidence type="ECO:0000313" key="11">
    <source>
        <dbReference type="Proteomes" id="UP000249402"/>
    </source>
</evidence>
<evidence type="ECO:0000256" key="6">
    <source>
        <dbReference type="ARBA" id="ARBA00023136"/>
    </source>
</evidence>
<evidence type="ECO:0000259" key="9">
    <source>
        <dbReference type="PROSITE" id="PS50850"/>
    </source>
</evidence>
<evidence type="ECO:0000256" key="8">
    <source>
        <dbReference type="SAM" id="Phobius"/>
    </source>
</evidence>
<dbReference type="PANTHER" id="PTHR23501">
    <property type="entry name" value="MAJOR FACILITATOR SUPERFAMILY"/>
    <property type="match status" value="1"/>
</dbReference>
<dbReference type="EMBL" id="KZ824420">
    <property type="protein sequence ID" value="RAL05832.1"/>
    <property type="molecule type" value="Genomic_DNA"/>
</dbReference>
<sequence>MGGGAGSDEGAIRQDDVVAMDVVADEAMLIAGRTIQGVGAGGMYVLLDIVCADLVPLRERGKYLGLMFSWSGLAAALGPVVVGALAEANWRWIFYLNIPICAVALVAILLFMRVKSGAHPNHTSPLPSPPSRLDYLGTLIFIPSMISLLLGLIQGGVDHPWSSWHIITPLILGIMGWIIFHIQQTLTSTPSIPPHLFTTRTSATAYLLTFLSSILVQALSYFLPIYFQAVHATTVPRSGISFLPFAIGTLFFAVLAGTLLSVFGAYRPLHAIAFAFSAVSFGLLTLLDESSTTVEWVFYQLIAAVGAGMILSVLLPAIMAALPERDVAAATAAYSFVRTFGYIWGVTVASVVFDAVVGGELAGVRDARVRGELERGGAYAFASQMHGMKGVMGEDEWKVVVGVYVKGLRIVWWVGLGISCLRLGAVWMAKGLELRKELETEYGIDEGEKRGDTS</sequence>
<feature type="transmembrane region" description="Helical" evidence="8">
    <location>
        <begin position="163"/>
        <end position="182"/>
    </location>
</feature>
<feature type="transmembrane region" description="Helical" evidence="8">
    <location>
        <begin position="269"/>
        <end position="287"/>
    </location>
</feature>
<name>A0A395HDB8_9EURO</name>
<dbReference type="GO" id="GO:0005886">
    <property type="term" value="C:plasma membrane"/>
    <property type="evidence" value="ECO:0007669"/>
    <property type="project" value="TreeGrafter"/>
</dbReference>
<accession>A0A395HDB8</accession>
<feature type="transmembrane region" description="Helical" evidence="8">
    <location>
        <begin position="299"/>
        <end position="322"/>
    </location>
</feature>
<keyword evidence="4 8" id="KW-0812">Transmembrane</keyword>
<keyword evidence="6 8" id="KW-0472">Membrane</keyword>
<dbReference type="Pfam" id="PF07690">
    <property type="entry name" value="MFS_1"/>
    <property type="match status" value="1"/>
</dbReference>
<feature type="transmembrane region" description="Helical" evidence="8">
    <location>
        <begin position="63"/>
        <end position="86"/>
    </location>
</feature>
<dbReference type="PROSITE" id="PS50850">
    <property type="entry name" value="MFS"/>
    <property type="match status" value="1"/>
</dbReference>
<feature type="transmembrane region" description="Helical" evidence="8">
    <location>
        <begin position="239"/>
        <end position="262"/>
    </location>
</feature>
<evidence type="ECO:0000256" key="4">
    <source>
        <dbReference type="ARBA" id="ARBA00022692"/>
    </source>
</evidence>
<dbReference type="VEuPathDB" id="FungiDB:BO80DRAFT_421037"/>
<dbReference type="Gene3D" id="1.20.1250.20">
    <property type="entry name" value="MFS general substrate transporter like domains"/>
    <property type="match status" value="1"/>
</dbReference>
<proteinExistence type="inferred from homology"/>
<dbReference type="InterPro" id="IPR011701">
    <property type="entry name" value="MFS"/>
</dbReference>
<evidence type="ECO:0000256" key="2">
    <source>
        <dbReference type="ARBA" id="ARBA00008335"/>
    </source>
</evidence>
<evidence type="ECO:0000256" key="1">
    <source>
        <dbReference type="ARBA" id="ARBA00004141"/>
    </source>
</evidence>